<evidence type="ECO:0000313" key="4">
    <source>
        <dbReference type="Proteomes" id="UP000076660"/>
    </source>
</evidence>
<proteinExistence type="predicted"/>
<organism evidence="3 4">
    <name type="scientific">Amycolatopsis keratiniphila subsp. keratiniphila</name>
    <dbReference type="NCBI Taxonomy" id="227715"/>
    <lineage>
        <taxon>Bacteria</taxon>
        <taxon>Bacillati</taxon>
        <taxon>Actinomycetota</taxon>
        <taxon>Actinomycetes</taxon>
        <taxon>Pseudonocardiales</taxon>
        <taxon>Pseudonocardiaceae</taxon>
        <taxon>Amycolatopsis</taxon>
        <taxon>Amycolatopsis japonica group</taxon>
    </lineage>
</organism>
<dbReference type="RefSeq" id="WP_063270830.1">
    <property type="nucleotide sequence ID" value="NZ_LQMT02000007.1"/>
</dbReference>
<evidence type="ECO:0000256" key="1">
    <source>
        <dbReference type="SAM" id="MobiDB-lite"/>
    </source>
</evidence>
<dbReference type="Proteomes" id="UP000076660">
    <property type="component" value="Unassembled WGS sequence"/>
</dbReference>
<dbReference type="EMBL" id="LQMT02000007">
    <property type="protein sequence ID" value="ONF73496.1"/>
    <property type="molecule type" value="Genomic_DNA"/>
</dbReference>
<feature type="transmembrane region" description="Helical" evidence="2">
    <location>
        <begin position="77"/>
        <end position="97"/>
    </location>
</feature>
<comment type="caution">
    <text evidence="3">The sequence shown here is derived from an EMBL/GenBank/DDBJ whole genome shotgun (WGS) entry which is preliminary data.</text>
</comment>
<keyword evidence="2" id="KW-1133">Transmembrane helix</keyword>
<feature type="region of interest" description="Disordered" evidence="1">
    <location>
        <begin position="100"/>
        <end position="121"/>
    </location>
</feature>
<evidence type="ECO:0000256" key="2">
    <source>
        <dbReference type="SAM" id="Phobius"/>
    </source>
</evidence>
<gene>
    <name evidence="3" type="ORF">AVR91_0205025</name>
</gene>
<reference evidence="3 4" key="1">
    <citation type="submission" date="2016-12" db="EMBL/GenBank/DDBJ databases">
        <title>Amycolatopsis keratiniphila subsp. keratiniphila genome sequencing and assembly.</title>
        <authorList>
            <person name="Mayilraj S."/>
            <person name="Kaur N."/>
        </authorList>
    </citation>
    <scope>NUCLEOTIDE SEQUENCE [LARGE SCALE GENOMIC DNA]</scope>
    <source>
        <strain evidence="3 4">DSM 44409</strain>
    </source>
</reference>
<keyword evidence="2" id="KW-0812">Transmembrane</keyword>
<dbReference type="OrthoDB" id="3830295at2"/>
<name>A0A1W2M1S6_9PSEU</name>
<keyword evidence="2" id="KW-0472">Membrane</keyword>
<dbReference type="AlphaFoldDB" id="A0A1W2M1S6"/>
<accession>A0A1W2M1S6</accession>
<evidence type="ECO:0000313" key="3">
    <source>
        <dbReference type="EMBL" id="ONF73496.1"/>
    </source>
</evidence>
<sequence length="121" mass="12543">MGLEKIVGVMRDNLTVRRVYGEPVEKDGVVIIPAASVIGGGGGGHGSEQGKEGEGGGFVLAARPVGAYVVKGGDVRWVPAVDVTFLGAVFAVMVAAIHRSSRRGTASGRRDRGRLPERPAH</sequence>
<feature type="compositionally biased region" description="Basic and acidic residues" evidence="1">
    <location>
        <begin position="108"/>
        <end position="121"/>
    </location>
</feature>
<protein>
    <submittedName>
        <fullName evidence="3">Sporulation protein</fullName>
    </submittedName>
</protein>